<feature type="domain" description="F-box" evidence="1">
    <location>
        <begin position="8"/>
        <end position="54"/>
    </location>
</feature>
<organism evidence="2 3">
    <name type="scientific">Orbilia javanica</name>
    <dbReference type="NCBI Taxonomy" id="47235"/>
    <lineage>
        <taxon>Eukaryota</taxon>
        <taxon>Fungi</taxon>
        <taxon>Dikarya</taxon>
        <taxon>Ascomycota</taxon>
        <taxon>Pezizomycotina</taxon>
        <taxon>Orbiliomycetes</taxon>
        <taxon>Orbiliales</taxon>
        <taxon>Orbiliaceae</taxon>
        <taxon>Orbilia</taxon>
    </lineage>
</organism>
<evidence type="ECO:0000313" key="3">
    <source>
        <dbReference type="Proteomes" id="UP001313282"/>
    </source>
</evidence>
<dbReference type="Pfam" id="PF00646">
    <property type="entry name" value="F-box"/>
    <property type="match status" value="1"/>
</dbReference>
<keyword evidence="3" id="KW-1185">Reference proteome</keyword>
<sequence length="226" mass="25824">MTKAPMQLSPLMKLPLELHYEILSHLDLDDHLSAVSVCPLWQKILTSSTLRNRRLNSYTRSLCSGKWFIVNSILRSGKLKVKMTLAPAPKWPAVVTQFFWKFGQGDYDCFEITDSKLLDEAALTWPVDTDSGLFEHGVIYGTLGGLTIDDYYLQKRPIFQKMLIGNKEKIIKIRDLVICSVQMVVFPLLSRGATPKGFRNSELFFQIMDARLERSAVNLTIHSKRE</sequence>
<name>A0AAN8MQI9_9PEZI</name>
<protein>
    <recommendedName>
        <fullName evidence="1">F-box domain-containing protein</fullName>
    </recommendedName>
</protein>
<dbReference type="AlphaFoldDB" id="A0AAN8MQI9"/>
<dbReference type="Proteomes" id="UP001313282">
    <property type="component" value="Unassembled WGS sequence"/>
</dbReference>
<dbReference type="Gene3D" id="1.20.1280.50">
    <property type="match status" value="1"/>
</dbReference>
<evidence type="ECO:0000313" key="2">
    <source>
        <dbReference type="EMBL" id="KAK6337173.1"/>
    </source>
</evidence>
<proteinExistence type="predicted"/>
<dbReference type="EMBL" id="JAVHNR010000007">
    <property type="protein sequence ID" value="KAK6337173.1"/>
    <property type="molecule type" value="Genomic_DNA"/>
</dbReference>
<dbReference type="InterPro" id="IPR001810">
    <property type="entry name" value="F-box_dom"/>
</dbReference>
<dbReference type="InterPro" id="IPR036047">
    <property type="entry name" value="F-box-like_dom_sf"/>
</dbReference>
<dbReference type="SMART" id="SM00256">
    <property type="entry name" value="FBOX"/>
    <property type="match status" value="1"/>
</dbReference>
<reference evidence="2 3" key="1">
    <citation type="submission" date="2019-10" db="EMBL/GenBank/DDBJ databases">
        <authorList>
            <person name="Palmer J.M."/>
        </authorList>
    </citation>
    <scope>NUCLEOTIDE SEQUENCE [LARGE SCALE GENOMIC DNA]</scope>
    <source>
        <strain evidence="2 3">TWF718</strain>
    </source>
</reference>
<dbReference type="PROSITE" id="PS50181">
    <property type="entry name" value="FBOX"/>
    <property type="match status" value="1"/>
</dbReference>
<evidence type="ECO:0000259" key="1">
    <source>
        <dbReference type="PROSITE" id="PS50181"/>
    </source>
</evidence>
<comment type="caution">
    <text evidence="2">The sequence shown here is derived from an EMBL/GenBank/DDBJ whole genome shotgun (WGS) entry which is preliminary data.</text>
</comment>
<dbReference type="CDD" id="cd09917">
    <property type="entry name" value="F-box_SF"/>
    <property type="match status" value="1"/>
</dbReference>
<gene>
    <name evidence="2" type="ORF">TWF718_009956</name>
</gene>
<dbReference type="SUPFAM" id="SSF81383">
    <property type="entry name" value="F-box domain"/>
    <property type="match status" value="1"/>
</dbReference>
<accession>A0AAN8MQI9</accession>